<reference evidence="1 2" key="1">
    <citation type="submission" date="2020-01" db="EMBL/GenBank/DDBJ databases">
        <title>A novel Bacillus sp. from Pasinler.</title>
        <authorList>
            <person name="Adiguzel A."/>
            <person name="Ay H."/>
            <person name="Baltaci M.O."/>
        </authorList>
    </citation>
    <scope>NUCLEOTIDE SEQUENCE [LARGE SCALE GENOMIC DNA]</scope>
    <source>
        <strain evidence="1 2">P1</strain>
    </source>
</reference>
<comment type="caution">
    <text evidence="1">The sequence shown here is derived from an EMBL/GenBank/DDBJ whole genome shotgun (WGS) entry which is preliminary data.</text>
</comment>
<proteinExistence type="predicted"/>
<protein>
    <submittedName>
        <fullName evidence="1">EcsC family protein</fullName>
    </submittedName>
</protein>
<dbReference type="InterPro" id="IPR024787">
    <property type="entry name" value="EcsC"/>
</dbReference>
<organism evidence="1 2">
    <name type="scientific">Pallidibacillus pasinlerensis</name>
    <dbReference type="NCBI Taxonomy" id="2703818"/>
    <lineage>
        <taxon>Bacteria</taxon>
        <taxon>Bacillati</taxon>
        <taxon>Bacillota</taxon>
        <taxon>Bacilli</taxon>
        <taxon>Bacillales</taxon>
        <taxon>Bacillaceae</taxon>
        <taxon>Pallidibacillus</taxon>
    </lineage>
</organism>
<gene>
    <name evidence="1" type="ORF">GW534_01990</name>
</gene>
<evidence type="ECO:0000313" key="2">
    <source>
        <dbReference type="Proteomes" id="UP000743899"/>
    </source>
</evidence>
<accession>A0ABW9ZZE8</accession>
<sequence length="242" mass="28435">MKYEEKAYDELLDWQRKLRRRGNKFGRLSKNVQNKMNGMIPEKVHKALTEAIKGMVQTVLTGSNLVFKNNFPQMFTLEEKETKIREQLDIYRKTATVEGAGTGAGGLLLGLADFPLLLSIKLKFLYDVGRIYQYDLKNYEERIFLLMVFQLAFSSDEKRIETLNIIENWDEEKKRFVDLDWQTFQQEYRDYIDLVKMLQLVPGIGAVVGAYANYKLLDRLGETAIYAYRMRYFNQLNNLNAY</sequence>
<evidence type="ECO:0000313" key="1">
    <source>
        <dbReference type="EMBL" id="NCU16546.1"/>
    </source>
</evidence>
<dbReference type="RefSeq" id="WP_161919385.1">
    <property type="nucleotide sequence ID" value="NZ_JAACYS010000005.1"/>
</dbReference>
<keyword evidence="2" id="KW-1185">Reference proteome</keyword>
<dbReference type="Pfam" id="PF12787">
    <property type="entry name" value="EcsC"/>
    <property type="match status" value="1"/>
</dbReference>
<name>A0ABW9ZZE8_9BACI</name>
<dbReference type="EMBL" id="JAACYS010000005">
    <property type="protein sequence ID" value="NCU16546.1"/>
    <property type="molecule type" value="Genomic_DNA"/>
</dbReference>
<dbReference type="Proteomes" id="UP000743899">
    <property type="component" value="Unassembled WGS sequence"/>
</dbReference>
<dbReference type="PANTHER" id="PTHR41260:SF1">
    <property type="entry name" value="PROTEIN ECSC"/>
    <property type="match status" value="1"/>
</dbReference>
<dbReference type="PANTHER" id="PTHR41260">
    <property type="entry name" value="PROTEIN ECSC"/>
    <property type="match status" value="1"/>
</dbReference>